<keyword evidence="7" id="KW-0997">Cell inner membrane</keyword>
<evidence type="ECO:0000256" key="5">
    <source>
        <dbReference type="ARBA" id="ARBA00022989"/>
    </source>
</evidence>
<comment type="function">
    <text evidence="7">Part of the tripartite ATP-independent periplasmic (TRAP) transport system.</text>
</comment>
<keyword evidence="5 7" id="KW-1133">Transmembrane helix</keyword>
<dbReference type="Proteomes" id="UP000301751">
    <property type="component" value="Unassembled WGS sequence"/>
</dbReference>
<feature type="domain" description="Tripartite ATP-independent periplasmic transporters DctQ component" evidence="8">
    <location>
        <begin position="20"/>
        <end position="143"/>
    </location>
</feature>
<comment type="caution">
    <text evidence="9">The sequence shown here is derived from an EMBL/GenBank/DDBJ whole genome shotgun (WGS) entry which is preliminary data.</text>
</comment>
<dbReference type="Pfam" id="PF04290">
    <property type="entry name" value="DctQ"/>
    <property type="match status" value="1"/>
</dbReference>
<evidence type="ECO:0000256" key="4">
    <source>
        <dbReference type="ARBA" id="ARBA00022692"/>
    </source>
</evidence>
<evidence type="ECO:0000259" key="8">
    <source>
        <dbReference type="Pfam" id="PF04290"/>
    </source>
</evidence>
<accession>A0A480APJ8</accession>
<feature type="transmembrane region" description="Helical" evidence="7">
    <location>
        <begin position="86"/>
        <end position="103"/>
    </location>
</feature>
<keyword evidence="2 7" id="KW-0813">Transport</keyword>
<keyword evidence="6 7" id="KW-0472">Membrane</keyword>
<dbReference type="GO" id="GO:0005886">
    <property type="term" value="C:plasma membrane"/>
    <property type="evidence" value="ECO:0007669"/>
    <property type="project" value="UniProtKB-SubCell"/>
</dbReference>
<evidence type="ECO:0000313" key="9">
    <source>
        <dbReference type="EMBL" id="GCL63333.1"/>
    </source>
</evidence>
<evidence type="ECO:0000256" key="2">
    <source>
        <dbReference type="ARBA" id="ARBA00022448"/>
    </source>
</evidence>
<evidence type="ECO:0000256" key="6">
    <source>
        <dbReference type="ARBA" id="ARBA00023136"/>
    </source>
</evidence>
<name>A0A480APJ8_9BURK</name>
<dbReference type="InterPro" id="IPR055348">
    <property type="entry name" value="DctQ"/>
</dbReference>
<dbReference type="GO" id="GO:0022857">
    <property type="term" value="F:transmembrane transporter activity"/>
    <property type="evidence" value="ECO:0007669"/>
    <property type="project" value="UniProtKB-UniRule"/>
</dbReference>
<comment type="caution">
    <text evidence="7">Lacks conserved residue(s) required for the propagation of feature annotation.</text>
</comment>
<organism evidence="9 10">
    <name type="scientific">Pseudaquabacterium pictum</name>
    <dbReference type="NCBI Taxonomy" id="2315236"/>
    <lineage>
        <taxon>Bacteria</taxon>
        <taxon>Pseudomonadati</taxon>
        <taxon>Pseudomonadota</taxon>
        <taxon>Betaproteobacteria</taxon>
        <taxon>Burkholderiales</taxon>
        <taxon>Sphaerotilaceae</taxon>
        <taxon>Pseudaquabacterium</taxon>
    </lineage>
</organism>
<evidence type="ECO:0000313" key="10">
    <source>
        <dbReference type="Proteomes" id="UP000301751"/>
    </source>
</evidence>
<keyword evidence="3" id="KW-1003">Cell membrane</keyword>
<feature type="transmembrane region" description="Helical" evidence="7">
    <location>
        <begin position="115"/>
        <end position="135"/>
    </location>
</feature>
<comment type="subcellular location">
    <subcellularLocation>
        <location evidence="7">Cell inner membrane</location>
        <topology evidence="7">Multi-pass membrane protein</topology>
    </subcellularLocation>
    <subcellularLocation>
        <location evidence="1">Cell membrane</location>
        <topology evidence="1">Multi-pass membrane protein</topology>
    </subcellularLocation>
</comment>
<comment type="similarity">
    <text evidence="7">Belongs to the TRAP transporter small permease family.</text>
</comment>
<evidence type="ECO:0000256" key="3">
    <source>
        <dbReference type="ARBA" id="ARBA00022475"/>
    </source>
</evidence>
<evidence type="ECO:0000256" key="1">
    <source>
        <dbReference type="ARBA" id="ARBA00004651"/>
    </source>
</evidence>
<comment type="subunit">
    <text evidence="7">The complex comprises the extracytoplasmic solute receptor protein and the two transmembrane proteins.</text>
</comment>
<gene>
    <name evidence="9" type="ORF">AQPW35_24140</name>
</gene>
<keyword evidence="10" id="KW-1185">Reference proteome</keyword>
<reference evidence="10" key="1">
    <citation type="submission" date="2019-03" db="EMBL/GenBank/DDBJ databases">
        <title>Aquabacterium pictum sp.nov., the first bacteriochlorophyll a-containing freshwater bacterium in the genus Aquabacterium of the class Betaproteobacteria.</title>
        <authorList>
            <person name="Hirose S."/>
            <person name="Tank M."/>
            <person name="Hara E."/>
            <person name="Tamaki H."/>
            <person name="Takaichi S."/>
            <person name="Haruta S."/>
            <person name="Hanada S."/>
        </authorList>
    </citation>
    <scope>NUCLEOTIDE SEQUENCE [LARGE SCALE GENOMIC DNA]</scope>
    <source>
        <strain evidence="10">W35</strain>
    </source>
</reference>
<evidence type="ECO:0000256" key="7">
    <source>
        <dbReference type="RuleBase" id="RU369079"/>
    </source>
</evidence>
<proteinExistence type="inferred from homology"/>
<dbReference type="AlphaFoldDB" id="A0A480APJ8"/>
<sequence>MKALWTVEATICVAAFCATALALMADVLAREFFGNGIFGAQRFAVWGNAISGLLGFALVTAERGHLRPQFADKLLPKALEPHADRIGEVLSAVICLGMAWYAVKFVQSSAALGERGMAIPILVWPIQLVLVWMFLSSALRHLAFARWPELRPVPRSEVPS</sequence>
<keyword evidence="4 7" id="KW-0812">Transmembrane</keyword>
<protein>
    <recommendedName>
        <fullName evidence="7">TRAP transporter small permease protein</fullName>
    </recommendedName>
</protein>
<feature type="transmembrane region" description="Helical" evidence="7">
    <location>
        <begin position="45"/>
        <end position="66"/>
    </location>
</feature>
<dbReference type="EMBL" id="BJCL01000005">
    <property type="protein sequence ID" value="GCL63333.1"/>
    <property type="molecule type" value="Genomic_DNA"/>
</dbReference>